<sequence>MVQIMSILDSIMENIHNQVTAQDVNKNIARGIKGKDRDGIPSENKEQGHDSIDQAMHNEQTRNDALQDRGSQAVEGRESIQHEIGEISNLIIRDGFKFSNTQTGNLVYKDDSSAIVQIGKNIGLSYDAQNFKNIELGERVTISMVHDEHRIMAAAEFDRQQQGHDVSGADRAVELDNEMH</sequence>
<protein>
    <submittedName>
        <fullName evidence="1">Uncharacterized protein</fullName>
    </submittedName>
</protein>
<evidence type="ECO:0000313" key="2">
    <source>
        <dbReference type="Proteomes" id="UP000255102"/>
    </source>
</evidence>
<accession>A0A378QCV1</accession>
<dbReference type="EMBL" id="UGPW01000002">
    <property type="protein sequence ID" value="STY98588.1"/>
    <property type="molecule type" value="Genomic_DNA"/>
</dbReference>
<evidence type="ECO:0000313" key="1">
    <source>
        <dbReference type="EMBL" id="STY98588.1"/>
    </source>
</evidence>
<gene>
    <name evidence="1" type="ORF">NCTC11227_02264</name>
</gene>
<organism evidence="1 2">
    <name type="scientific">Moraxella ovis</name>
    <dbReference type="NCBI Taxonomy" id="29433"/>
    <lineage>
        <taxon>Bacteria</taxon>
        <taxon>Pseudomonadati</taxon>
        <taxon>Pseudomonadota</taxon>
        <taxon>Gammaproteobacteria</taxon>
        <taxon>Moraxellales</taxon>
        <taxon>Moraxellaceae</taxon>
        <taxon>Moraxella</taxon>
    </lineage>
</organism>
<proteinExistence type="predicted"/>
<name>A0A378QCV1_9GAMM</name>
<dbReference type="AlphaFoldDB" id="A0A378QCV1"/>
<dbReference type="Proteomes" id="UP000255102">
    <property type="component" value="Unassembled WGS sequence"/>
</dbReference>
<reference evidence="1 2" key="1">
    <citation type="submission" date="2018-06" db="EMBL/GenBank/DDBJ databases">
        <authorList>
            <consortium name="Pathogen Informatics"/>
            <person name="Doyle S."/>
        </authorList>
    </citation>
    <scope>NUCLEOTIDE SEQUENCE [LARGE SCALE GENOMIC DNA]</scope>
    <source>
        <strain evidence="1 2">NCTC11227</strain>
    </source>
</reference>